<reference evidence="2 3" key="1">
    <citation type="journal article" date="2024" name="J Genomics">
        <title>Draft genome sequencing and assembly of Favolaschia claudopus CIRM-BRFM 2984 isolated from oak limbs.</title>
        <authorList>
            <person name="Navarro D."/>
            <person name="Drula E."/>
            <person name="Chaduli D."/>
            <person name="Cazenave R."/>
            <person name="Ahrendt S."/>
            <person name="Wang J."/>
            <person name="Lipzen A."/>
            <person name="Daum C."/>
            <person name="Barry K."/>
            <person name="Grigoriev I.V."/>
            <person name="Favel A."/>
            <person name="Rosso M.N."/>
            <person name="Martin F."/>
        </authorList>
    </citation>
    <scope>NUCLEOTIDE SEQUENCE [LARGE SCALE GENOMIC DNA]</scope>
    <source>
        <strain evidence="2 3">CIRM-BRFM 2984</strain>
    </source>
</reference>
<dbReference type="EMBL" id="JAWWNJ010000154">
    <property type="protein sequence ID" value="KAK6981044.1"/>
    <property type="molecule type" value="Genomic_DNA"/>
</dbReference>
<feature type="region of interest" description="Disordered" evidence="1">
    <location>
        <begin position="280"/>
        <end position="303"/>
    </location>
</feature>
<feature type="region of interest" description="Disordered" evidence="1">
    <location>
        <begin position="96"/>
        <end position="116"/>
    </location>
</feature>
<dbReference type="AlphaFoldDB" id="A0AAV9ZFW5"/>
<sequence>MPLHDASTRVRLSEAKFKFDGCRLLDLYFPHPTPSSEFAMKLPEDCATLHRVSLVVTIACTYWLFCTVNPDTFIVLFDGSSDLDARLPRNICSARTQPRNYDSDGRSALLPNSTPSLSPSRASLFRRCSKPVNPSTFGVDDIGSVAANSPCRSRLITSARVKSQSISCVPTPPEVHSAHYGYDSLSMSDPSSTAPCRVYRPSSRSCPPPSFDSNCCPAAAAPSTWLRPITLDPLCLHPQSHLDAHDTLPLHSAPPSDWSNPPALAFFLRFEWNGRNHSPSFQTTARESRWGNGKAAIRNHLKK</sequence>
<comment type="caution">
    <text evidence="2">The sequence shown here is derived from an EMBL/GenBank/DDBJ whole genome shotgun (WGS) entry which is preliminary data.</text>
</comment>
<accession>A0AAV9ZFW5</accession>
<evidence type="ECO:0000313" key="3">
    <source>
        <dbReference type="Proteomes" id="UP001362999"/>
    </source>
</evidence>
<proteinExistence type="predicted"/>
<protein>
    <submittedName>
        <fullName evidence="2">Uncharacterized protein</fullName>
    </submittedName>
</protein>
<name>A0AAV9ZFW5_9AGAR</name>
<keyword evidence="3" id="KW-1185">Reference proteome</keyword>
<gene>
    <name evidence="2" type="ORF">R3P38DRAFT_3234768</name>
</gene>
<organism evidence="2 3">
    <name type="scientific">Favolaschia claudopus</name>
    <dbReference type="NCBI Taxonomy" id="2862362"/>
    <lineage>
        <taxon>Eukaryota</taxon>
        <taxon>Fungi</taxon>
        <taxon>Dikarya</taxon>
        <taxon>Basidiomycota</taxon>
        <taxon>Agaricomycotina</taxon>
        <taxon>Agaricomycetes</taxon>
        <taxon>Agaricomycetidae</taxon>
        <taxon>Agaricales</taxon>
        <taxon>Marasmiineae</taxon>
        <taxon>Mycenaceae</taxon>
        <taxon>Favolaschia</taxon>
    </lineage>
</organism>
<feature type="compositionally biased region" description="Low complexity" evidence="1">
    <location>
        <begin position="107"/>
        <end position="116"/>
    </location>
</feature>
<evidence type="ECO:0000313" key="2">
    <source>
        <dbReference type="EMBL" id="KAK6981044.1"/>
    </source>
</evidence>
<dbReference type="Proteomes" id="UP001362999">
    <property type="component" value="Unassembled WGS sequence"/>
</dbReference>
<evidence type="ECO:0000256" key="1">
    <source>
        <dbReference type="SAM" id="MobiDB-lite"/>
    </source>
</evidence>